<gene>
    <name evidence="1" type="ORF">HF909_07645</name>
</gene>
<dbReference type="EMBL" id="CP051169">
    <property type="protein sequence ID" value="QOK96316.1"/>
    <property type="molecule type" value="Genomic_DNA"/>
</dbReference>
<organism evidence="1 2">
    <name type="scientific">Ralstonia solanacearum</name>
    <name type="common">Pseudomonas solanacearum</name>
    <dbReference type="NCBI Taxonomy" id="305"/>
    <lineage>
        <taxon>Bacteria</taxon>
        <taxon>Pseudomonadati</taxon>
        <taxon>Pseudomonadota</taxon>
        <taxon>Betaproteobacteria</taxon>
        <taxon>Burkholderiales</taxon>
        <taxon>Burkholderiaceae</taxon>
        <taxon>Ralstonia</taxon>
        <taxon>Ralstonia solanacearum species complex</taxon>
    </lineage>
</organism>
<protein>
    <submittedName>
        <fullName evidence="1">Uncharacterized protein</fullName>
    </submittedName>
</protein>
<dbReference type="Proteomes" id="UP000593970">
    <property type="component" value="Chromosome"/>
</dbReference>
<name>A0AA92JRH9_RALSL</name>
<dbReference type="AlphaFoldDB" id="A0AA92JRH9"/>
<accession>A0AA92JRH9</accession>
<evidence type="ECO:0000313" key="1">
    <source>
        <dbReference type="EMBL" id="QOK96316.1"/>
    </source>
</evidence>
<evidence type="ECO:0000313" key="2">
    <source>
        <dbReference type="Proteomes" id="UP000593970"/>
    </source>
</evidence>
<proteinExistence type="predicted"/>
<sequence>MTFHDDCKIEVAAYEISPDTWRAEVVILRVSTGETLLAPTTVLDSVVSAYPTASGALEAARAYAEAIIEEGGFDAKPKAA</sequence>
<reference evidence="2" key="1">
    <citation type="submission" date="2020-04" db="EMBL/GenBank/DDBJ databases">
        <title>Ralstonia solanacearum UW576, UW763, UW773, and UW774.</title>
        <authorList>
            <person name="Steidl O."/>
            <person name="Truchon A."/>
            <person name="Allen C."/>
        </authorList>
    </citation>
    <scope>NUCLEOTIDE SEQUENCE [LARGE SCALE GENOMIC DNA]</scope>
    <source>
        <strain evidence="2">UW774</strain>
    </source>
</reference>